<evidence type="ECO:0000313" key="2">
    <source>
        <dbReference type="EMBL" id="KAK7493886.1"/>
    </source>
</evidence>
<name>A0ABD0L2Y4_9CAEN</name>
<feature type="region of interest" description="Disordered" evidence="1">
    <location>
        <begin position="1"/>
        <end position="31"/>
    </location>
</feature>
<dbReference type="EMBL" id="JACVVK020000088">
    <property type="protein sequence ID" value="KAK7493886.1"/>
    <property type="molecule type" value="Genomic_DNA"/>
</dbReference>
<gene>
    <name evidence="2" type="ORF">BaRGS_00014768</name>
</gene>
<comment type="caution">
    <text evidence="2">The sequence shown here is derived from an EMBL/GenBank/DDBJ whole genome shotgun (WGS) entry which is preliminary data.</text>
</comment>
<dbReference type="AlphaFoldDB" id="A0ABD0L2Y4"/>
<keyword evidence="3" id="KW-1185">Reference proteome</keyword>
<organism evidence="2 3">
    <name type="scientific">Batillaria attramentaria</name>
    <dbReference type="NCBI Taxonomy" id="370345"/>
    <lineage>
        <taxon>Eukaryota</taxon>
        <taxon>Metazoa</taxon>
        <taxon>Spiralia</taxon>
        <taxon>Lophotrochozoa</taxon>
        <taxon>Mollusca</taxon>
        <taxon>Gastropoda</taxon>
        <taxon>Caenogastropoda</taxon>
        <taxon>Sorbeoconcha</taxon>
        <taxon>Cerithioidea</taxon>
        <taxon>Batillariidae</taxon>
        <taxon>Batillaria</taxon>
    </lineage>
</organism>
<dbReference type="Proteomes" id="UP001519460">
    <property type="component" value="Unassembled WGS sequence"/>
</dbReference>
<protein>
    <submittedName>
        <fullName evidence="2">Uncharacterized protein</fullName>
    </submittedName>
</protein>
<accession>A0ABD0L2Y4</accession>
<feature type="compositionally biased region" description="Basic and acidic residues" evidence="1">
    <location>
        <begin position="8"/>
        <end position="17"/>
    </location>
</feature>
<reference evidence="2 3" key="1">
    <citation type="journal article" date="2023" name="Sci. Data">
        <title>Genome assembly of the Korean intertidal mud-creeper Batillaria attramentaria.</title>
        <authorList>
            <person name="Patra A.K."/>
            <person name="Ho P.T."/>
            <person name="Jun S."/>
            <person name="Lee S.J."/>
            <person name="Kim Y."/>
            <person name="Won Y.J."/>
        </authorList>
    </citation>
    <scope>NUCLEOTIDE SEQUENCE [LARGE SCALE GENOMIC DNA]</scope>
    <source>
        <strain evidence="2">Wonlab-2016</strain>
    </source>
</reference>
<evidence type="ECO:0000313" key="3">
    <source>
        <dbReference type="Proteomes" id="UP001519460"/>
    </source>
</evidence>
<proteinExistence type="predicted"/>
<evidence type="ECO:0000256" key="1">
    <source>
        <dbReference type="SAM" id="MobiDB-lite"/>
    </source>
</evidence>
<sequence>MLSSRQDLPLKERDQTDAQHSAWPKPPIQSSYATVGNTRQLNLLESLTDCKNTSLLQTTQPLEQPRCVQFDLFLLGGRDAR</sequence>